<dbReference type="InterPro" id="IPR045276">
    <property type="entry name" value="YbiO_bact"/>
</dbReference>
<dbReference type="InterPro" id="IPR011066">
    <property type="entry name" value="MscS_channel_C_sf"/>
</dbReference>
<evidence type="ECO:0000256" key="7">
    <source>
        <dbReference type="SAM" id="Phobius"/>
    </source>
</evidence>
<dbReference type="FunFam" id="2.30.30.60:FF:000001">
    <property type="entry name" value="MscS Mechanosensitive ion channel"/>
    <property type="match status" value="1"/>
</dbReference>
<dbReference type="Pfam" id="PF21088">
    <property type="entry name" value="MS_channel_1st"/>
    <property type="match status" value="1"/>
</dbReference>
<dbReference type="Proteomes" id="UP000515847">
    <property type="component" value="Chromosome"/>
</dbReference>
<dbReference type="InterPro" id="IPR049142">
    <property type="entry name" value="MS_channel_1st"/>
</dbReference>
<evidence type="ECO:0000256" key="5">
    <source>
        <dbReference type="ARBA" id="ARBA00022989"/>
    </source>
</evidence>
<proteinExistence type="inferred from homology"/>
<dbReference type="EMBL" id="CP045798">
    <property type="protein sequence ID" value="QNB47144.1"/>
    <property type="molecule type" value="Genomic_DNA"/>
</dbReference>
<dbReference type="RefSeq" id="WP_051965796.1">
    <property type="nucleotide sequence ID" value="NZ_CP045798.1"/>
</dbReference>
<keyword evidence="6 7" id="KW-0472">Membrane</keyword>
<name>A0A7G6E4Z0_THEFR</name>
<dbReference type="OrthoDB" id="9809206at2"/>
<dbReference type="InterPro" id="IPR023408">
    <property type="entry name" value="MscS_beta-dom_sf"/>
</dbReference>
<accession>A0A7G6E4Z0</accession>
<feature type="domain" description="Mechanosensitive ion channel transmembrane helices 2/3" evidence="10">
    <location>
        <begin position="79"/>
        <end position="119"/>
    </location>
</feature>
<feature type="domain" description="Mechanosensitive ion channel MscS C-terminal" evidence="9">
    <location>
        <begin position="192"/>
        <end position="276"/>
    </location>
</feature>
<dbReference type="SUPFAM" id="SSF82689">
    <property type="entry name" value="Mechanosensitive channel protein MscS (YggB), C-terminal domain"/>
    <property type="match status" value="1"/>
</dbReference>
<evidence type="ECO:0000313" key="12">
    <source>
        <dbReference type="Proteomes" id="UP000515847"/>
    </source>
</evidence>
<keyword evidence="5 7" id="KW-1133">Transmembrane helix</keyword>
<dbReference type="Gene3D" id="1.10.287.1260">
    <property type="match status" value="1"/>
</dbReference>
<dbReference type="InterPro" id="IPR010920">
    <property type="entry name" value="LSM_dom_sf"/>
</dbReference>
<comment type="similarity">
    <text evidence="2">Belongs to the MscS (TC 1.A.23) family.</text>
</comment>
<dbReference type="InterPro" id="IPR049278">
    <property type="entry name" value="MS_channel_C"/>
</dbReference>
<evidence type="ECO:0000313" key="11">
    <source>
        <dbReference type="EMBL" id="QNB47144.1"/>
    </source>
</evidence>
<feature type="domain" description="Mechanosensitive ion channel MscS" evidence="8">
    <location>
        <begin position="120"/>
        <end position="185"/>
    </location>
</feature>
<dbReference type="GO" id="GO:0005886">
    <property type="term" value="C:plasma membrane"/>
    <property type="evidence" value="ECO:0007669"/>
    <property type="project" value="UniProtKB-SubCell"/>
</dbReference>
<evidence type="ECO:0000256" key="4">
    <source>
        <dbReference type="ARBA" id="ARBA00022692"/>
    </source>
</evidence>
<dbReference type="Gene3D" id="2.30.30.60">
    <property type="match status" value="1"/>
</dbReference>
<keyword evidence="3" id="KW-1003">Cell membrane</keyword>
<dbReference type="Gene3D" id="3.30.70.100">
    <property type="match status" value="1"/>
</dbReference>
<evidence type="ECO:0000256" key="3">
    <source>
        <dbReference type="ARBA" id="ARBA00022475"/>
    </source>
</evidence>
<evidence type="ECO:0000256" key="6">
    <source>
        <dbReference type="ARBA" id="ARBA00023136"/>
    </source>
</evidence>
<dbReference type="SUPFAM" id="SSF82861">
    <property type="entry name" value="Mechanosensitive channel protein MscS (YggB), transmembrane region"/>
    <property type="match status" value="1"/>
</dbReference>
<feature type="transmembrane region" description="Helical" evidence="7">
    <location>
        <begin position="74"/>
        <end position="93"/>
    </location>
</feature>
<dbReference type="PANTHER" id="PTHR30460">
    <property type="entry name" value="MODERATE CONDUCTANCE MECHANOSENSITIVE CHANNEL YBIO"/>
    <property type="match status" value="1"/>
</dbReference>
<comment type="subcellular location">
    <subcellularLocation>
        <location evidence="1">Cell membrane</location>
        <topology evidence="1">Multi-pass membrane protein</topology>
    </subcellularLocation>
</comment>
<dbReference type="PANTHER" id="PTHR30460:SF0">
    <property type="entry name" value="MODERATE CONDUCTANCE MECHANOSENSITIVE CHANNEL YBIO"/>
    <property type="match status" value="1"/>
</dbReference>
<dbReference type="SUPFAM" id="SSF50182">
    <property type="entry name" value="Sm-like ribonucleoproteins"/>
    <property type="match status" value="1"/>
</dbReference>
<feature type="transmembrane region" description="Helical" evidence="7">
    <location>
        <begin position="29"/>
        <end position="53"/>
    </location>
</feature>
<dbReference type="AlphaFoldDB" id="A0A7G6E4Z0"/>
<feature type="transmembrane region" description="Helical" evidence="7">
    <location>
        <begin position="99"/>
        <end position="118"/>
    </location>
</feature>
<keyword evidence="4 7" id="KW-0812">Transmembrane</keyword>
<evidence type="ECO:0000259" key="9">
    <source>
        <dbReference type="Pfam" id="PF21082"/>
    </source>
</evidence>
<dbReference type="Pfam" id="PF21082">
    <property type="entry name" value="MS_channel_3rd"/>
    <property type="match status" value="1"/>
</dbReference>
<dbReference type="InterPro" id="IPR011014">
    <property type="entry name" value="MscS_channel_TM-2"/>
</dbReference>
<dbReference type="Pfam" id="PF00924">
    <property type="entry name" value="MS_channel_2nd"/>
    <property type="match status" value="1"/>
</dbReference>
<reference evidence="11 12" key="1">
    <citation type="journal article" date="2019" name="Front. Microbiol.">
        <title>Thermoanaerosceptrum fracticalcis gen. nov. sp. nov., a Novel Fumarate-Fermenting Microorganism From a Deep Fractured Carbonate Aquifer of the US Great Basin.</title>
        <authorList>
            <person name="Hamilton-Brehm S.D."/>
            <person name="Stewart L.E."/>
            <person name="Zavarin M."/>
            <person name="Caldwell M."/>
            <person name="Lawson P.A."/>
            <person name="Onstott T.C."/>
            <person name="Grzymski J."/>
            <person name="Neveux I."/>
            <person name="Lollar B.S."/>
            <person name="Russell C.E."/>
            <person name="Moser D.P."/>
        </authorList>
    </citation>
    <scope>NUCLEOTIDE SEQUENCE [LARGE SCALE GENOMIC DNA]</scope>
    <source>
        <strain evidence="11 12">DRI-13</strain>
    </source>
</reference>
<dbReference type="KEGG" id="tfr:BR63_13015"/>
<gene>
    <name evidence="11" type="ORF">BR63_13015</name>
</gene>
<organism evidence="11 12">
    <name type="scientific">Thermanaerosceptrum fracticalcis</name>
    <dbReference type="NCBI Taxonomy" id="1712410"/>
    <lineage>
        <taxon>Bacteria</taxon>
        <taxon>Bacillati</taxon>
        <taxon>Bacillota</taxon>
        <taxon>Clostridia</taxon>
        <taxon>Eubacteriales</taxon>
        <taxon>Peptococcaceae</taxon>
        <taxon>Thermanaerosceptrum</taxon>
    </lineage>
</organism>
<evidence type="ECO:0000259" key="10">
    <source>
        <dbReference type="Pfam" id="PF21088"/>
    </source>
</evidence>
<evidence type="ECO:0000259" key="8">
    <source>
        <dbReference type="Pfam" id="PF00924"/>
    </source>
</evidence>
<keyword evidence="12" id="KW-1185">Reference proteome</keyword>
<dbReference type="InterPro" id="IPR006685">
    <property type="entry name" value="MscS_channel_2nd"/>
</dbReference>
<evidence type="ECO:0000256" key="1">
    <source>
        <dbReference type="ARBA" id="ARBA00004651"/>
    </source>
</evidence>
<dbReference type="GO" id="GO:0008381">
    <property type="term" value="F:mechanosensitive monoatomic ion channel activity"/>
    <property type="evidence" value="ECO:0007669"/>
    <property type="project" value="InterPro"/>
</dbReference>
<sequence length="302" mass="33798">MLLTSWASITFFTDIFKIEDLKLWGTKALMILLILVVARIAMSLGYLLIERVFQVQYIPGKISFDERKKNTLKALLKSVLRYAIYFIAAITILDELKVPVTAVLSAAGILGLAVGFGAQNLVRDVITGFFILFEDQFSVGEYIETAGVGGIVEEVGLRATKLRDWGGQLHIIPNGEITKVTNHNRGSMRALVEVGIAYEEDINHALKVLGEIARGMARDYAHVITEGPDVLGVVNLGESEVLVRIIAKTKPMEQWAVEREMRRRIKETFDKEGIEIPYPRRVYIQPAENEGRKKSKVQHSEG</sequence>
<evidence type="ECO:0000256" key="2">
    <source>
        <dbReference type="ARBA" id="ARBA00008017"/>
    </source>
</evidence>
<protein>
    <submittedName>
        <fullName evidence="11">Mechanosensitive ion channel</fullName>
    </submittedName>
</protein>